<dbReference type="EMBL" id="ML977561">
    <property type="protein sequence ID" value="KAF2006027.1"/>
    <property type="molecule type" value="Genomic_DNA"/>
</dbReference>
<accession>A0A6A5WWN8</accession>
<evidence type="ECO:0000313" key="2">
    <source>
        <dbReference type="Proteomes" id="UP000799779"/>
    </source>
</evidence>
<gene>
    <name evidence="1" type="ORF">P154DRAFT_482774</name>
</gene>
<dbReference type="OrthoDB" id="10261563at2759"/>
<dbReference type="AlphaFoldDB" id="A0A6A5WWN8"/>
<dbReference type="Proteomes" id="UP000799779">
    <property type="component" value="Unassembled WGS sequence"/>
</dbReference>
<reference evidence="1" key="1">
    <citation type="journal article" date="2020" name="Stud. Mycol.">
        <title>101 Dothideomycetes genomes: a test case for predicting lifestyles and emergence of pathogens.</title>
        <authorList>
            <person name="Haridas S."/>
            <person name="Albert R."/>
            <person name="Binder M."/>
            <person name="Bloem J."/>
            <person name="Labutti K."/>
            <person name="Salamov A."/>
            <person name="Andreopoulos B."/>
            <person name="Baker S."/>
            <person name="Barry K."/>
            <person name="Bills G."/>
            <person name="Bluhm B."/>
            <person name="Cannon C."/>
            <person name="Castanera R."/>
            <person name="Culley D."/>
            <person name="Daum C."/>
            <person name="Ezra D."/>
            <person name="Gonzalez J."/>
            <person name="Henrissat B."/>
            <person name="Kuo A."/>
            <person name="Liang C."/>
            <person name="Lipzen A."/>
            <person name="Lutzoni F."/>
            <person name="Magnuson J."/>
            <person name="Mondo S."/>
            <person name="Nolan M."/>
            <person name="Ohm R."/>
            <person name="Pangilinan J."/>
            <person name="Park H.-J."/>
            <person name="Ramirez L."/>
            <person name="Alfaro M."/>
            <person name="Sun H."/>
            <person name="Tritt A."/>
            <person name="Yoshinaga Y."/>
            <person name="Zwiers L.-H."/>
            <person name="Turgeon B."/>
            <person name="Goodwin S."/>
            <person name="Spatafora J."/>
            <person name="Crous P."/>
            <person name="Grigoriev I."/>
        </authorList>
    </citation>
    <scope>NUCLEOTIDE SEQUENCE</scope>
    <source>
        <strain evidence="1">CBS 123094</strain>
    </source>
</reference>
<sequence>MYHSSSDRVFGNFQFPGTSFRPFRSVCTSLKIKSLHHFRERFFRKRKVFWIAEKLRELLDIVWDPYLGKEVRVLHIDATPRYVIRLWQLKVNIANNEQDDTIRSRLYVEYDIEYLKANELTRFWNETRYDQRTLVTVFEKLKSPGAGTFAYDSMDGKKYGKFGRRYCENSQNEMSRPFVSTMAAIATPGIAVREMLIDKARPFGAIGVGRLATLGPLLSRFDRAFENLQTFKISPRDWRIPEPSFGALLDKAPFAVPFLEKCINLRHLEISCFSMFETDVFPQMAQLCHYSHMQSCKLELFRLTAEDLLLFLVRAFGICHSIM</sequence>
<keyword evidence="2" id="KW-1185">Reference proteome</keyword>
<proteinExistence type="predicted"/>
<name>A0A6A5WWN8_9PLEO</name>
<organism evidence="1 2">
    <name type="scientific">Amniculicola lignicola CBS 123094</name>
    <dbReference type="NCBI Taxonomy" id="1392246"/>
    <lineage>
        <taxon>Eukaryota</taxon>
        <taxon>Fungi</taxon>
        <taxon>Dikarya</taxon>
        <taxon>Ascomycota</taxon>
        <taxon>Pezizomycotina</taxon>
        <taxon>Dothideomycetes</taxon>
        <taxon>Pleosporomycetidae</taxon>
        <taxon>Pleosporales</taxon>
        <taxon>Amniculicolaceae</taxon>
        <taxon>Amniculicola</taxon>
    </lineage>
</organism>
<protein>
    <submittedName>
        <fullName evidence="1">Uncharacterized protein</fullName>
    </submittedName>
</protein>
<evidence type="ECO:0000313" key="1">
    <source>
        <dbReference type="EMBL" id="KAF2006027.1"/>
    </source>
</evidence>